<feature type="region of interest" description="Disordered" evidence="1">
    <location>
        <begin position="446"/>
        <end position="545"/>
    </location>
</feature>
<comment type="caution">
    <text evidence="2">The sequence shown here is derived from an EMBL/GenBank/DDBJ whole genome shotgun (WGS) entry which is preliminary data.</text>
</comment>
<feature type="region of interest" description="Disordered" evidence="1">
    <location>
        <begin position="139"/>
        <end position="202"/>
    </location>
</feature>
<protein>
    <submittedName>
        <fullName evidence="2">Uncharacterized protein</fullName>
    </submittedName>
</protein>
<feature type="compositionally biased region" description="Acidic residues" evidence="1">
    <location>
        <begin position="173"/>
        <end position="194"/>
    </location>
</feature>
<dbReference type="EMBL" id="JBHTGL010000008">
    <property type="protein sequence ID" value="MFD0625523.1"/>
    <property type="molecule type" value="Genomic_DNA"/>
</dbReference>
<keyword evidence="3" id="KW-1185">Reference proteome</keyword>
<proteinExistence type="predicted"/>
<organism evidence="2 3">
    <name type="scientific">Streptomyces sanglieri</name>
    <dbReference type="NCBI Taxonomy" id="193460"/>
    <lineage>
        <taxon>Bacteria</taxon>
        <taxon>Bacillati</taxon>
        <taxon>Actinomycetota</taxon>
        <taxon>Actinomycetes</taxon>
        <taxon>Kitasatosporales</taxon>
        <taxon>Streptomycetaceae</taxon>
        <taxon>Streptomyces</taxon>
    </lineage>
</organism>
<gene>
    <name evidence="2" type="ORF">ACFQ2K_25045</name>
</gene>
<sequence>MVTPLLLRIVAEGEQGGREDGVVRAAGGWARDPAARWGPQALSPVRTRSYARKLAGEVRGLTEGWGGMTGSGSRTRWRTGRFGRGGGCEGQTAIEYVGIGGVVLALILAMLVAGRASGVGVAIGGRLCEAVATIGAGEAGDCAGSATDEGGDGSSDNDVDEADESTLTTSDSSGDDAEDAEDAEDDEEDGEDPFQPDKCLLSSDDRKTTTRIQILFFKISSSEQVTIEQWSDGSVTLSRNVDVGAGVEGGVSASIGKLGNWSGQAELSGGYNWSSGSGGQWIFNAHKEGASLQEDLEHNVEDAKKYAKLLAKNDECATDPDPEGQIACSAAASWFVPDQDPEKAPDVDISRTTTEASGEVGFGLSTHKGSDEDDNVASVGASGSMSDDVTVLRAQSGEDAGKITFVYTFTMSGKLEADAAGKVGASGEGTHMQQVAVTYDAAKYDKEKDDDEPHHPEKLEITTSQQDGVAGKGNGSTEVEVSGGSGLTLGVEGGAGSSTSTLHTESASVDLDTDEKSAAVEDWLRGRGKQPAKGTLPSPRDAADPLAADASPVQKLLHDNAKVTSLDYDVNKDRWDVSLAIGIGVAAGSVNLGFKLFGLSVEHEETEQTITGNPTYAGKPEDDGTRPWKPFTKCTDVKPVES</sequence>
<feature type="compositionally biased region" description="Gly residues" evidence="1">
    <location>
        <begin position="483"/>
        <end position="496"/>
    </location>
</feature>
<evidence type="ECO:0000256" key="1">
    <source>
        <dbReference type="SAM" id="MobiDB-lite"/>
    </source>
</evidence>
<feature type="region of interest" description="Disordered" evidence="1">
    <location>
        <begin position="608"/>
        <end position="642"/>
    </location>
</feature>
<feature type="compositionally biased region" description="Basic and acidic residues" evidence="1">
    <location>
        <begin position="446"/>
        <end position="460"/>
    </location>
</feature>
<reference evidence="3" key="1">
    <citation type="journal article" date="2019" name="Int. J. Syst. Evol. Microbiol.">
        <title>The Global Catalogue of Microorganisms (GCM) 10K type strain sequencing project: providing services to taxonomists for standard genome sequencing and annotation.</title>
        <authorList>
            <consortium name="The Broad Institute Genomics Platform"/>
            <consortium name="The Broad Institute Genome Sequencing Center for Infectious Disease"/>
            <person name="Wu L."/>
            <person name="Ma J."/>
        </authorList>
    </citation>
    <scope>NUCLEOTIDE SEQUENCE [LARGE SCALE GENOMIC DNA]</scope>
    <source>
        <strain evidence="3">JCM 12607</strain>
    </source>
</reference>
<name>A0ABW2X101_9ACTN</name>
<dbReference type="Proteomes" id="UP001596915">
    <property type="component" value="Unassembled WGS sequence"/>
</dbReference>
<evidence type="ECO:0000313" key="3">
    <source>
        <dbReference type="Proteomes" id="UP001596915"/>
    </source>
</evidence>
<feature type="compositionally biased region" description="Basic and acidic residues" evidence="1">
    <location>
        <begin position="514"/>
        <end position="525"/>
    </location>
</feature>
<accession>A0ABW2X101</accession>
<feature type="region of interest" description="Disordered" evidence="1">
    <location>
        <begin position="353"/>
        <end position="373"/>
    </location>
</feature>
<evidence type="ECO:0000313" key="2">
    <source>
        <dbReference type="EMBL" id="MFD0625523.1"/>
    </source>
</evidence>
<feature type="compositionally biased region" description="Low complexity" evidence="1">
    <location>
        <begin position="536"/>
        <end position="545"/>
    </location>
</feature>
<feature type="compositionally biased region" description="Acidic residues" evidence="1">
    <location>
        <begin position="149"/>
        <end position="164"/>
    </location>
</feature>
<feature type="compositionally biased region" description="Polar residues" evidence="1">
    <location>
        <begin position="498"/>
        <end position="507"/>
    </location>
</feature>